<sequence length="43" mass="4628">MSATPAPRPRRGRWTRLVLIAAAVRGACAGAARSLLDRLLELL</sequence>
<gene>
    <name evidence="1" type="ORF">F4560_003234</name>
</gene>
<comment type="caution">
    <text evidence="1">The sequence shown here is derived from an EMBL/GenBank/DDBJ whole genome shotgun (WGS) entry which is preliminary data.</text>
</comment>
<accession>A0A7W9HK38</accession>
<dbReference type="AlphaFoldDB" id="A0A7W9HK38"/>
<evidence type="ECO:0000313" key="2">
    <source>
        <dbReference type="Proteomes" id="UP000552097"/>
    </source>
</evidence>
<dbReference type="RefSeq" id="WP_281391919.1">
    <property type="nucleotide sequence ID" value="NZ_JACHMO010000001.1"/>
</dbReference>
<proteinExistence type="predicted"/>
<dbReference type="EMBL" id="JACHMO010000001">
    <property type="protein sequence ID" value="MBB5803466.1"/>
    <property type="molecule type" value="Genomic_DNA"/>
</dbReference>
<protein>
    <submittedName>
        <fullName evidence="1">Uncharacterized protein</fullName>
    </submittedName>
</protein>
<reference evidence="1 2" key="1">
    <citation type="submission" date="2020-08" db="EMBL/GenBank/DDBJ databases">
        <title>Sequencing the genomes of 1000 actinobacteria strains.</title>
        <authorList>
            <person name="Klenk H.-P."/>
        </authorList>
    </citation>
    <scope>NUCLEOTIDE SEQUENCE [LARGE SCALE GENOMIC DNA]</scope>
    <source>
        <strain evidence="1 2">DSM 45486</strain>
    </source>
</reference>
<name>A0A7W9HK38_9PSEU</name>
<evidence type="ECO:0000313" key="1">
    <source>
        <dbReference type="EMBL" id="MBB5803466.1"/>
    </source>
</evidence>
<organism evidence="1 2">
    <name type="scientific">Saccharothrix ecbatanensis</name>
    <dbReference type="NCBI Taxonomy" id="1105145"/>
    <lineage>
        <taxon>Bacteria</taxon>
        <taxon>Bacillati</taxon>
        <taxon>Actinomycetota</taxon>
        <taxon>Actinomycetes</taxon>
        <taxon>Pseudonocardiales</taxon>
        <taxon>Pseudonocardiaceae</taxon>
        <taxon>Saccharothrix</taxon>
    </lineage>
</organism>
<dbReference type="Proteomes" id="UP000552097">
    <property type="component" value="Unassembled WGS sequence"/>
</dbReference>
<keyword evidence="2" id="KW-1185">Reference proteome</keyword>